<feature type="compositionally biased region" description="Acidic residues" evidence="10">
    <location>
        <begin position="905"/>
        <end position="917"/>
    </location>
</feature>
<feature type="compositionally biased region" description="Basic and acidic residues" evidence="10">
    <location>
        <begin position="875"/>
        <end position="904"/>
    </location>
</feature>
<name>C4JQ96_UNCRE</name>
<evidence type="ECO:0000259" key="13">
    <source>
        <dbReference type="PROSITE" id="PS51677"/>
    </source>
</evidence>
<dbReference type="GO" id="GO:0008061">
    <property type="term" value="F:chitin binding"/>
    <property type="evidence" value="ECO:0007669"/>
    <property type="project" value="UniProtKB-UniRule"/>
</dbReference>
<feature type="compositionally biased region" description="Basic and acidic residues" evidence="10">
    <location>
        <begin position="780"/>
        <end position="804"/>
    </location>
</feature>
<keyword evidence="8" id="KW-0170">Cobalt</keyword>
<feature type="compositionally biased region" description="Acidic residues" evidence="10">
    <location>
        <begin position="709"/>
        <end position="720"/>
    </location>
</feature>
<feature type="domain" description="Chitin-binding type-1" evidence="12">
    <location>
        <begin position="384"/>
        <end position="428"/>
    </location>
</feature>
<dbReference type="InterPro" id="IPR018371">
    <property type="entry name" value="Chitin-binding_1_CS"/>
</dbReference>
<feature type="compositionally biased region" description="Acidic residues" evidence="10">
    <location>
        <begin position="661"/>
        <end position="678"/>
    </location>
</feature>
<dbReference type="EMBL" id="CH476616">
    <property type="protein sequence ID" value="EEP79804.1"/>
    <property type="molecule type" value="Genomic_DNA"/>
</dbReference>
<evidence type="ECO:0000256" key="2">
    <source>
        <dbReference type="ARBA" id="ARBA00022669"/>
    </source>
</evidence>
<reference evidence="15" key="1">
    <citation type="journal article" date="2009" name="Genome Res.">
        <title>Comparative genomic analyses of the human fungal pathogens Coccidioides and their relatives.</title>
        <authorList>
            <person name="Sharpton T.J."/>
            <person name="Stajich J.E."/>
            <person name="Rounsley S.D."/>
            <person name="Gardner M.J."/>
            <person name="Wortman J.R."/>
            <person name="Jordar V.S."/>
            <person name="Maiti R."/>
            <person name="Kodira C.D."/>
            <person name="Neafsey D.E."/>
            <person name="Zeng Q."/>
            <person name="Hung C.-Y."/>
            <person name="McMahan C."/>
            <person name="Muszewska A."/>
            <person name="Grynberg M."/>
            <person name="Mandel M.A."/>
            <person name="Kellner E.M."/>
            <person name="Barker B.M."/>
            <person name="Galgiani J.N."/>
            <person name="Orbach M.J."/>
            <person name="Kirkland T.N."/>
            <person name="Cole G.T."/>
            <person name="Henn M.R."/>
            <person name="Birren B.W."/>
            <person name="Taylor J.W."/>
        </authorList>
    </citation>
    <scope>NUCLEOTIDE SEQUENCE [LARGE SCALE GENOMIC DNA]</scope>
    <source>
        <strain evidence="15">UAMH 1704</strain>
    </source>
</reference>
<dbReference type="InterPro" id="IPR011330">
    <property type="entry name" value="Glyco_hydro/deAcase_b/a-brl"/>
</dbReference>
<evidence type="ECO:0000256" key="11">
    <source>
        <dbReference type="SAM" id="SignalP"/>
    </source>
</evidence>
<feature type="compositionally biased region" description="Basic residues" evidence="10">
    <location>
        <begin position="601"/>
        <end position="612"/>
    </location>
</feature>
<feature type="signal peptide" evidence="11">
    <location>
        <begin position="1"/>
        <end position="23"/>
    </location>
</feature>
<dbReference type="InParanoid" id="C4JQ96"/>
<dbReference type="eggNOG" id="ENOG502QRIP">
    <property type="taxonomic scope" value="Eukaryota"/>
</dbReference>
<proteinExistence type="predicted"/>
<dbReference type="PANTHER" id="PTHR46471:SF4">
    <property type="entry name" value="CHITIN DEACETYLASE"/>
    <property type="match status" value="1"/>
</dbReference>
<evidence type="ECO:0000256" key="5">
    <source>
        <dbReference type="ARBA" id="ARBA00022801"/>
    </source>
</evidence>
<keyword evidence="6" id="KW-0843">Virulence</keyword>
<comment type="cofactor">
    <cofactor evidence="1">
        <name>Co(2+)</name>
        <dbReference type="ChEBI" id="CHEBI:48828"/>
    </cofactor>
</comment>
<evidence type="ECO:0000256" key="10">
    <source>
        <dbReference type="SAM" id="MobiDB-lite"/>
    </source>
</evidence>
<dbReference type="GO" id="GO:0046872">
    <property type="term" value="F:metal ion binding"/>
    <property type="evidence" value="ECO:0007669"/>
    <property type="project" value="UniProtKB-KW"/>
</dbReference>
<evidence type="ECO:0000256" key="4">
    <source>
        <dbReference type="ARBA" id="ARBA00022729"/>
    </source>
</evidence>
<dbReference type="AlphaFoldDB" id="C4JQ96"/>
<dbReference type="Proteomes" id="UP000002058">
    <property type="component" value="Unassembled WGS sequence"/>
</dbReference>
<dbReference type="GO" id="GO:0016810">
    <property type="term" value="F:hydrolase activity, acting on carbon-nitrogen (but not peptide) bonds"/>
    <property type="evidence" value="ECO:0007669"/>
    <property type="project" value="InterPro"/>
</dbReference>
<keyword evidence="5" id="KW-0378">Hydrolase</keyword>
<dbReference type="Gene3D" id="3.30.60.10">
    <property type="entry name" value="Endochitinase-like"/>
    <property type="match status" value="2"/>
</dbReference>
<feature type="compositionally biased region" description="Basic residues" evidence="10">
    <location>
        <begin position="765"/>
        <end position="779"/>
    </location>
</feature>
<protein>
    <recommendedName>
        <fullName evidence="16">Chitin deacetylase</fullName>
    </recommendedName>
</protein>
<dbReference type="InterPro" id="IPR002509">
    <property type="entry name" value="NODB_dom"/>
</dbReference>
<dbReference type="InterPro" id="IPR036861">
    <property type="entry name" value="Endochitinase-like_sf"/>
</dbReference>
<dbReference type="SUPFAM" id="SSF57016">
    <property type="entry name" value="Plant lectins/antimicrobial peptides"/>
    <property type="match status" value="2"/>
</dbReference>
<dbReference type="SUPFAM" id="SSF88713">
    <property type="entry name" value="Glycoside hydrolase/deacetylase"/>
    <property type="match status" value="1"/>
</dbReference>
<evidence type="ECO:0000256" key="6">
    <source>
        <dbReference type="ARBA" id="ARBA00023026"/>
    </source>
</evidence>
<keyword evidence="2 9" id="KW-0147">Chitin-binding</keyword>
<keyword evidence="3" id="KW-0479">Metal-binding</keyword>
<dbReference type="OrthoDB" id="407355at2759"/>
<dbReference type="CDD" id="cd00035">
    <property type="entry name" value="ChtBD1"/>
    <property type="match status" value="1"/>
</dbReference>
<dbReference type="PROSITE" id="PS00026">
    <property type="entry name" value="CHIT_BIND_I_1"/>
    <property type="match status" value="1"/>
</dbReference>
<dbReference type="GO" id="GO:0005975">
    <property type="term" value="P:carbohydrate metabolic process"/>
    <property type="evidence" value="ECO:0007669"/>
    <property type="project" value="InterPro"/>
</dbReference>
<evidence type="ECO:0000313" key="15">
    <source>
        <dbReference type="Proteomes" id="UP000002058"/>
    </source>
</evidence>
<feature type="compositionally biased region" description="Acidic residues" evidence="10">
    <location>
        <begin position="751"/>
        <end position="761"/>
    </location>
</feature>
<feature type="compositionally biased region" description="Acidic residues" evidence="10">
    <location>
        <begin position="849"/>
        <end position="861"/>
    </location>
</feature>
<dbReference type="PANTHER" id="PTHR46471">
    <property type="entry name" value="CHITIN DEACETYLASE"/>
    <property type="match status" value="1"/>
</dbReference>
<feature type="disulfide bond" evidence="9">
    <location>
        <begin position="401"/>
        <end position="415"/>
    </location>
</feature>
<keyword evidence="15" id="KW-1185">Reference proteome</keyword>
<feature type="compositionally biased region" description="Basic residues" evidence="10">
    <location>
        <begin position="682"/>
        <end position="694"/>
    </location>
</feature>
<evidence type="ECO:0000259" key="12">
    <source>
        <dbReference type="PROSITE" id="PS50941"/>
    </source>
</evidence>
<comment type="caution">
    <text evidence="9">Lacks conserved residue(s) required for the propagation of feature annotation.</text>
</comment>
<feature type="disulfide bond" evidence="9">
    <location>
        <begin position="387"/>
        <end position="402"/>
    </location>
</feature>
<dbReference type="HOGENOM" id="CLU_317653_0_0_1"/>
<dbReference type="CDD" id="cd11618">
    <property type="entry name" value="ChtBD1_1"/>
    <property type="match status" value="1"/>
</dbReference>
<feature type="domain" description="NodB homology" evidence="13">
    <location>
        <begin position="143"/>
        <end position="347"/>
    </location>
</feature>
<sequence>MFLERLLPSFLAVVAGHAIIVTGKPTVAGTRWPSLPKFPSHRLPAPMPPPGFSARKQSENQKRAYNRCGPDFGSCQEGLCCSSHGYCGHGPEYCQAPDCLFDFGSGCDALKWPQGDSTAGIPRTKVGEVPYGVVPIYQCVNPNTVALTYDDGPNVYTNDLLDILDSYDAKATFFVTAFNSGKGSIDDPSYPWRDIVQRMYDSGHQIASHTWSHQNLDHMSSALRREQMIKTEMVLVNIFGAFPTYMRPPYSACSVQSGCLADMDELGYHVSYFNVDTDDYNNASPHQIQRSKDLFDHSMAMHEATGRPMLVIAHDVHEQTVYNLTVHMLRRLYESNYKPVTLGECLGDPPFNWYRWIDDSFALYPGQTDPDTYRRPGQKPVSNDGTCGKEYTCVGSKFGKCCSANGFCGNGYEHCGWGCQESSGECLFQGEDIDALEKKKHKHKECKCEPIDDKDDEYEIDVLGKKKHKHRKCKCKDDDYGYDYEIDILGKKKHRHKKCKKDKDKCDHYAMDDDTDDINEVDILKKKKHKHKHKECDKNEGTCDAYPMEDDTYDIDEVDSLKQKKHKHKHKKCHKDKDNECDSYVLDDGTDDISEVDILKKKKHKHKHKHKKCDKDKDNECDPYAMEDDVDDADEVDSLKKKKHKHKHKHKKCDKDKDNECDPYMMEEEDDLDNTDEVDSQKKKKHKHKHKHKKCDKDKDNECDSYAMDGDDDLDNTDEVDNQKKKKHKHKHKHKKCDKDKDNECDPYAMDGDDVDNADEVDSQKKKKHKHKHKHKNKDKKCDDHKKCPDTEYDGYERRLLHEGDEAENGDQESGEEQEVIDGPKDDQLPDNDPANEDGQPDDHKEHLDDNDEDNSLEDEPEHDHGEDNDSESEEHEREGHREGQDEHDQDKNEGDEHAEHDERESEDGEEESDENN</sequence>
<gene>
    <name evidence="14" type="ORF">UREG_04650</name>
</gene>
<feature type="compositionally biased region" description="Basic residues" evidence="10">
    <location>
        <begin position="640"/>
        <end position="652"/>
    </location>
</feature>
<dbReference type="InterPro" id="IPR001002">
    <property type="entry name" value="Chitin-bd_1"/>
</dbReference>
<dbReference type="SMART" id="SM00270">
    <property type="entry name" value="ChtBD1"/>
    <property type="match status" value="2"/>
</dbReference>
<evidence type="ECO:0000256" key="7">
    <source>
        <dbReference type="ARBA" id="ARBA00023277"/>
    </source>
</evidence>
<dbReference type="RefSeq" id="XP_002545133.1">
    <property type="nucleotide sequence ID" value="XM_002545087.1"/>
</dbReference>
<evidence type="ECO:0000313" key="14">
    <source>
        <dbReference type="EMBL" id="EEP79804.1"/>
    </source>
</evidence>
<feature type="compositionally biased region" description="Acidic residues" evidence="10">
    <location>
        <begin position="805"/>
        <end position="820"/>
    </location>
</feature>
<feature type="region of interest" description="Disordered" evidence="10">
    <location>
        <begin position="601"/>
        <end position="917"/>
    </location>
</feature>
<dbReference type="Gene3D" id="3.20.20.370">
    <property type="entry name" value="Glycoside hydrolase/deacetylase"/>
    <property type="match status" value="1"/>
</dbReference>
<keyword evidence="9" id="KW-1015">Disulfide bond</keyword>
<feature type="chain" id="PRO_5002938002" description="Chitin deacetylase" evidence="11">
    <location>
        <begin position="24"/>
        <end position="917"/>
    </location>
</feature>
<dbReference type="STRING" id="336963.C4JQ96"/>
<evidence type="ECO:0000256" key="1">
    <source>
        <dbReference type="ARBA" id="ARBA00001941"/>
    </source>
</evidence>
<keyword evidence="7" id="KW-0119">Carbohydrate metabolism</keyword>
<dbReference type="PROSITE" id="PS51677">
    <property type="entry name" value="NODB"/>
    <property type="match status" value="1"/>
</dbReference>
<evidence type="ECO:0000256" key="3">
    <source>
        <dbReference type="ARBA" id="ARBA00022723"/>
    </source>
</evidence>
<evidence type="ECO:0008006" key="16">
    <source>
        <dbReference type="Google" id="ProtNLM"/>
    </source>
</evidence>
<dbReference type="VEuPathDB" id="FungiDB:UREG_04650"/>
<feature type="disulfide bond" evidence="9">
    <location>
        <begin position="75"/>
        <end position="87"/>
    </location>
</feature>
<keyword evidence="4 11" id="KW-0732">Signal</keyword>
<feature type="compositionally biased region" description="Basic residues" evidence="10">
    <location>
        <begin position="724"/>
        <end position="736"/>
    </location>
</feature>
<dbReference type="CDD" id="cd10951">
    <property type="entry name" value="CE4_ClCDA_like"/>
    <property type="match status" value="1"/>
</dbReference>
<dbReference type="KEGG" id="ure:UREG_04650"/>
<dbReference type="GeneID" id="8440035"/>
<dbReference type="PROSITE" id="PS50941">
    <property type="entry name" value="CHIT_BIND_I_2"/>
    <property type="match status" value="2"/>
</dbReference>
<organism evidence="14 15">
    <name type="scientific">Uncinocarpus reesii (strain UAMH 1704)</name>
    <dbReference type="NCBI Taxonomy" id="336963"/>
    <lineage>
        <taxon>Eukaryota</taxon>
        <taxon>Fungi</taxon>
        <taxon>Dikarya</taxon>
        <taxon>Ascomycota</taxon>
        <taxon>Pezizomycotina</taxon>
        <taxon>Eurotiomycetes</taxon>
        <taxon>Eurotiomycetidae</taxon>
        <taxon>Onygenales</taxon>
        <taxon>Onygenaceae</taxon>
        <taxon>Uncinocarpus</taxon>
    </lineage>
</organism>
<evidence type="ECO:0000256" key="8">
    <source>
        <dbReference type="ARBA" id="ARBA00023285"/>
    </source>
</evidence>
<feature type="disulfide bond" evidence="9">
    <location>
        <begin position="80"/>
        <end position="94"/>
    </location>
</feature>
<feature type="compositionally biased region" description="Acidic residues" evidence="10">
    <location>
        <begin position="621"/>
        <end position="636"/>
    </location>
</feature>
<feature type="domain" description="Chitin-binding type-1" evidence="12">
    <location>
        <begin position="65"/>
        <end position="109"/>
    </location>
</feature>
<dbReference type="Pfam" id="PF01522">
    <property type="entry name" value="Polysacc_deac_1"/>
    <property type="match status" value="1"/>
</dbReference>
<accession>C4JQ96</accession>
<evidence type="ECO:0000256" key="9">
    <source>
        <dbReference type="PROSITE-ProRule" id="PRU00261"/>
    </source>
</evidence>